<dbReference type="EMBL" id="MUJZ01052560">
    <property type="protein sequence ID" value="OTF73226.1"/>
    <property type="molecule type" value="Genomic_DNA"/>
</dbReference>
<keyword evidence="3" id="KW-1185">Reference proteome</keyword>
<dbReference type="Proteomes" id="UP000194236">
    <property type="component" value="Unassembled WGS sequence"/>
</dbReference>
<evidence type="ECO:0000313" key="2">
    <source>
        <dbReference type="EMBL" id="OTF73226.1"/>
    </source>
</evidence>
<dbReference type="AlphaFoldDB" id="A0A1Y3B0R8"/>
<evidence type="ECO:0000256" key="1">
    <source>
        <dbReference type="SAM" id="MobiDB-lite"/>
    </source>
</evidence>
<accession>A0A1Y3B0R8</accession>
<sequence length="217" mass="23629">MTDRRAELEKKKLKLQQLRELKEQRRNDKYRDRDFMSDLGLGQHQTNRTSSAMMTNIINNNNNNPTNVNSNSLNNNNNNNNNNSMSSSLTSIPGDSSIRDVDELLESVGSALSLSNSHQNQQQQQSTTNDMTISEDGSSLSSSVASNQTKTLGTNSSAAAVKLGLASFPPVLIAPKEQVTYEKQTQTTATSTTSNNDSTGSTGNDGRSGPVDYYESI</sequence>
<feature type="region of interest" description="Disordered" evidence="1">
    <location>
        <begin position="113"/>
        <end position="148"/>
    </location>
</feature>
<feature type="region of interest" description="Disordered" evidence="1">
    <location>
        <begin position="24"/>
        <end position="95"/>
    </location>
</feature>
<reference evidence="2 3" key="1">
    <citation type="submission" date="2017-03" db="EMBL/GenBank/DDBJ databases">
        <title>Genome Survey of Euroglyphus maynei.</title>
        <authorList>
            <person name="Arlian L.G."/>
            <person name="Morgan M.S."/>
            <person name="Rider S.D."/>
        </authorList>
    </citation>
    <scope>NUCLEOTIDE SEQUENCE [LARGE SCALE GENOMIC DNA]</scope>
    <source>
        <strain evidence="2">Arlian Lab</strain>
        <tissue evidence="2">Whole body</tissue>
    </source>
</reference>
<gene>
    <name evidence="2" type="ORF">BLA29_006515</name>
</gene>
<name>A0A1Y3B0R8_EURMA</name>
<protein>
    <submittedName>
        <fullName evidence="2">Uncharacterized protein</fullName>
    </submittedName>
</protein>
<feature type="region of interest" description="Disordered" evidence="1">
    <location>
        <begin position="180"/>
        <end position="217"/>
    </location>
</feature>
<feature type="compositionally biased region" description="Low complexity" evidence="1">
    <location>
        <begin position="184"/>
        <end position="205"/>
    </location>
</feature>
<feature type="compositionally biased region" description="Low complexity" evidence="1">
    <location>
        <begin position="50"/>
        <end position="92"/>
    </location>
</feature>
<evidence type="ECO:0000313" key="3">
    <source>
        <dbReference type="Proteomes" id="UP000194236"/>
    </source>
</evidence>
<feature type="compositionally biased region" description="Basic and acidic residues" evidence="1">
    <location>
        <begin position="24"/>
        <end position="36"/>
    </location>
</feature>
<feature type="compositionally biased region" description="Polar residues" evidence="1">
    <location>
        <begin position="127"/>
        <end position="148"/>
    </location>
</feature>
<proteinExistence type="predicted"/>
<comment type="caution">
    <text evidence="2">The sequence shown here is derived from an EMBL/GenBank/DDBJ whole genome shotgun (WGS) entry which is preliminary data.</text>
</comment>
<feature type="compositionally biased region" description="Low complexity" evidence="1">
    <location>
        <begin position="113"/>
        <end position="126"/>
    </location>
</feature>
<organism evidence="2 3">
    <name type="scientific">Euroglyphus maynei</name>
    <name type="common">Mayne's house dust mite</name>
    <dbReference type="NCBI Taxonomy" id="6958"/>
    <lineage>
        <taxon>Eukaryota</taxon>
        <taxon>Metazoa</taxon>
        <taxon>Ecdysozoa</taxon>
        <taxon>Arthropoda</taxon>
        <taxon>Chelicerata</taxon>
        <taxon>Arachnida</taxon>
        <taxon>Acari</taxon>
        <taxon>Acariformes</taxon>
        <taxon>Sarcoptiformes</taxon>
        <taxon>Astigmata</taxon>
        <taxon>Psoroptidia</taxon>
        <taxon>Analgoidea</taxon>
        <taxon>Pyroglyphidae</taxon>
        <taxon>Pyroglyphinae</taxon>
        <taxon>Euroglyphus</taxon>
    </lineage>
</organism>